<organism evidence="1 2">
    <name type="scientific">Eubacterium album</name>
    <dbReference type="NCBI Taxonomy" id="2978477"/>
    <lineage>
        <taxon>Bacteria</taxon>
        <taxon>Bacillati</taxon>
        <taxon>Bacillota</taxon>
        <taxon>Clostridia</taxon>
        <taxon>Eubacteriales</taxon>
        <taxon>Eubacteriaceae</taxon>
        <taxon>Eubacterium</taxon>
    </lineage>
</organism>
<dbReference type="EMBL" id="JAODBU010000002">
    <property type="protein sequence ID" value="MCT7397763.1"/>
    <property type="molecule type" value="Genomic_DNA"/>
</dbReference>
<proteinExistence type="predicted"/>
<evidence type="ECO:0000313" key="1">
    <source>
        <dbReference type="EMBL" id="MCT7397763.1"/>
    </source>
</evidence>
<dbReference type="RefSeq" id="WP_260978199.1">
    <property type="nucleotide sequence ID" value="NZ_JAODBU010000002.1"/>
</dbReference>
<reference evidence="1" key="1">
    <citation type="submission" date="2022-09" db="EMBL/GenBank/DDBJ databases">
        <title>Eubacterium sp. LFL-14 isolated from human feces.</title>
        <authorList>
            <person name="Liu F."/>
        </authorList>
    </citation>
    <scope>NUCLEOTIDE SEQUENCE</scope>
    <source>
        <strain evidence="1">LFL-14</strain>
    </source>
</reference>
<name>A0ABT2M0J5_9FIRM</name>
<evidence type="ECO:0000313" key="2">
    <source>
        <dbReference type="Proteomes" id="UP001431199"/>
    </source>
</evidence>
<gene>
    <name evidence="1" type="ORF">N5B56_01510</name>
</gene>
<sequence length="49" mass="6086">MLEIKTFFGEWEKLIRKKQSVFIDTFQKHFDDKFHSDFYLGLTDEEPNW</sequence>
<protein>
    <submittedName>
        <fullName evidence="1">Uncharacterized protein</fullName>
    </submittedName>
</protein>
<accession>A0ABT2M0J5</accession>
<dbReference type="Proteomes" id="UP001431199">
    <property type="component" value="Unassembled WGS sequence"/>
</dbReference>
<keyword evidence="2" id="KW-1185">Reference proteome</keyword>
<comment type="caution">
    <text evidence="1">The sequence shown here is derived from an EMBL/GenBank/DDBJ whole genome shotgun (WGS) entry which is preliminary data.</text>
</comment>